<dbReference type="CDD" id="cd12912">
    <property type="entry name" value="PDC2_MCP_like"/>
    <property type="match status" value="1"/>
</dbReference>
<feature type="domain" description="Methyl-accepting transducer" evidence="12">
    <location>
        <begin position="404"/>
        <end position="640"/>
    </location>
</feature>
<dbReference type="Gene3D" id="3.30.450.20">
    <property type="entry name" value="PAS domain"/>
    <property type="match status" value="2"/>
</dbReference>
<comment type="similarity">
    <text evidence="8">Belongs to the methyl-accepting chemotaxis (MCP) protein family.</text>
</comment>
<dbReference type="PRINTS" id="PR00260">
    <property type="entry name" value="CHEMTRNSDUCR"/>
</dbReference>
<dbReference type="SMART" id="SM00304">
    <property type="entry name" value="HAMP"/>
    <property type="match status" value="1"/>
</dbReference>
<evidence type="ECO:0000256" key="10">
    <source>
        <dbReference type="SAM" id="MobiDB-lite"/>
    </source>
</evidence>
<dbReference type="Proteomes" id="UP000297065">
    <property type="component" value="Chromosome"/>
</dbReference>
<dbReference type="GO" id="GO:0004888">
    <property type="term" value="F:transmembrane signaling receptor activity"/>
    <property type="evidence" value="ECO:0007669"/>
    <property type="project" value="InterPro"/>
</dbReference>
<comment type="subcellular location">
    <subcellularLocation>
        <location evidence="1">Cell membrane</location>
        <topology evidence="1">Multi-pass membrane protein</topology>
    </subcellularLocation>
</comment>
<dbReference type="GO" id="GO:0006935">
    <property type="term" value="P:chemotaxis"/>
    <property type="evidence" value="ECO:0007669"/>
    <property type="project" value="UniProtKB-KW"/>
</dbReference>
<evidence type="ECO:0000256" key="8">
    <source>
        <dbReference type="ARBA" id="ARBA00029447"/>
    </source>
</evidence>
<evidence type="ECO:0000256" key="6">
    <source>
        <dbReference type="ARBA" id="ARBA00023136"/>
    </source>
</evidence>
<dbReference type="PANTHER" id="PTHR32089">
    <property type="entry name" value="METHYL-ACCEPTING CHEMOTAXIS PROTEIN MCPB"/>
    <property type="match status" value="1"/>
</dbReference>
<organism evidence="14 15">
    <name type="scientific">Desulfovibrio desulfuricans</name>
    <dbReference type="NCBI Taxonomy" id="876"/>
    <lineage>
        <taxon>Bacteria</taxon>
        <taxon>Pseudomonadati</taxon>
        <taxon>Thermodesulfobacteriota</taxon>
        <taxon>Desulfovibrionia</taxon>
        <taxon>Desulfovibrionales</taxon>
        <taxon>Desulfovibrionaceae</taxon>
        <taxon>Desulfovibrio</taxon>
    </lineage>
</organism>
<sequence>MKGSVRMKLLVPSIAMLVLCMGVSSYFSSQKSAHEASQVLVGTARLAAQDVSKNLDDMLSFVCNVLALESGNEILDGLLTDKGPSESEFNDAVKLLKKLVATSNLVSAARVYNTQGKCIVSDTGITNIDVKDRDYFKKVMTGQTNISNPLINRANNLPVCVISTPIIRNGKITGALIVGIDLSPFTENMIAPIKIGEKGYVYLVDGNGITVSHPDAAQIMQLDISRFEWGRKMLSTGNGSTEYSFDGHGKTAIYAKVKSTGWIVCAIVSEDDTTAVARVIWTSSMVLSGVGVGLVCLILIFIVNPILAALQKCVAFSEAVTMGDLGKQLEINRTDELGKLGRSLSIMVEKLKEMVATAEIKTTESEEQTRKAKTAMEQAEEARRQAEEAKREGMLAAAGQLEEVVSIISSASTQLSAQIAQSHQTTQESAQCLAEAADAMNQMTAAVHDVAASASSASSMSEKTKANAEDGANIVRESLQSIAKVNEVSMELKKDMTQLNEHAQAINRIMGVISDIADQTNLLALNAAIEAARAGDAGRGFAVVADEVRKLAEKTMTSTQDVGNAITAIQSSTTKSVSGMDNALQQVETATGCAGKSREALQLIVSDVESTAGQVRAIAVACEQQSAASEAINNSIEHANSMSEQTTQAMTESARAVADLAQQAQKLSALIREMKNG</sequence>
<dbReference type="InterPro" id="IPR029151">
    <property type="entry name" value="Sensor-like_sf"/>
</dbReference>
<dbReference type="EMBL" id="CP036295">
    <property type="protein sequence ID" value="QCC85951.1"/>
    <property type="molecule type" value="Genomic_DNA"/>
</dbReference>
<feature type="domain" description="HAMP" evidence="13">
    <location>
        <begin position="304"/>
        <end position="356"/>
    </location>
</feature>
<evidence type="ECO:0000256" key="9">
    <source>
        <dbReference type="PROSITE-ProRule" id="PRU00284"/>
    </source>
</evidence>
<dbReference type="GO" id="GO:0007165">
    <property type="term" value="P:signal transduction"/>
    <property type="evidence" value="ECO:0007669"/>
    <property type="project" value="UniProtKB-KW"/>
</dbReference>
<dbReference type="OrthoDB" id="5759972at2"/>
<evidence type="ECO:0000256" key="3">
    <source>
        <dbReference type="ARBA" id="ARBA00022500"/>
    </source>
</evidence>
<name>A0A4P7UMI8_DESDE</name>
<dbReference type="CDD" id="cd11386">
    <property type="entry name" value="MCP_signal"/>
    <property type="match status" value="1"/>
</dbReference>
<keyword evidence="4 11" id="KW-0812">Transmembrane</keyword>
<keyword evidence="5 11" id="KW-1133">Transmembrane helix</keyword>
<evidence type="ECO:0000313" key="14">
    <source>
        <dbReference type="EMBL" id="QCC85951.1"/>
    </source>
</evidence>
<dbReference type="Gene3D" id="1.10.287.950">
    <property type="entry name" value="Methyl-accepting chemotaxis protein"/>
    <property type="match status" value="1"/>
</dbReference>
<feature type="region of interest" description="Disordered" evidence="10">
    <location>
        <begin position="363"/>
        <end position="391"/>
    </location>
</feature>
<dbReference type="InterPro" id="IPR004089">
    <property type="entry name" value="MCPsignal_dom"/>
</dbReference>
<dbReference type="PANTHER" id="PTHR32089:SF112">
    <property type="entry name" value="LYSOZYME-LIKE PROTEIN-RELATED"/>
    <property type="match status" value="1"/>
</dbReference>
<evidence type="ECO:0000256" key="5">
    <source>
        <dbReference type="ARBA" id="ARBA00022989"/>
    </source>
</evidence>
<reference evidence="14 15" key="1">
    <citation type="submission" date="2019-02" db="EMBL/GenBank/DDBJ databases">
        <title>Complete Genome Sequence of Desulfovibrio desulfuricans IC1, a Sulfonate Utilizing Anaerobe.</title>
        <authorList>
            <person name="Day L.A."/>
            <person name="De Leon K.B."/>
            <person name="Wall J.D."/>
        </authorList>
    </citation>
    <scope>NUCLEOTIDE SEQUENCE [LARGE SCALE GENOMIC DNA]</scope>
    <source>
        <strain evidence="14 15">IC1</strain>
    </source>
</reference>
<gene>
    <name evidence="14" type="ORF">DDIC_08695</name>
</gene>
<evidence type="ECO:0000259" key="13">
    <source>
        <dbReference type="PROSITE" id="PS50885"/>
    </source>
</evidence>
<dbReference type="CDD" id="cd06225">
    <property type="entry name" value="HAMP"/>
    <property type="match status" value="1"/>
</dbReference>
<keyword evidence="3" id="KW-0145">Chemotaxis</keyword>
<dbReference type="SMART" id="SM00283">
    <property type="entry name" value="MA"/>
    <property type="match status" value="1"/>
</dbReference>
<dbReference type="InterPro" id="IPR003660">
    <property type="entry name" value="HAMP_dom"/>
</dbReference>
<evidence type="ECO:0000256" key="7">
    <source>
        <dbReference type="ARBA" id="ARBA00023224"/>
    </source>
</evidence>
<feature type="compositionally biased region" description="Basic and acidic residues" evidence="10">
    <location>
        <begin position="380"/>
        <end position="391"/>
    </location>
</feature>
<keyword evidence="7 9" id="KW-0807">Transducer</keyword>
<dbReference type="GO" id="GO:0005886">
    <property type="term" value="C:plasma membrane"/>
    <property type="evidence" value="ECO:0007669"/>
    <property type="project" value="UniProtKB-SubCell"/>
</dbReference>
<evidence type="ECO:0000256" key="2">
    <source>
        <dbReference type="ARBA" id="ARBA00022475"/>
    </source>
</evidence>
<protein>
    <submittedName>
        <fullName evidence="14">Methyl-accepting chemotaxis protein</fullName>
    </submittedName>
</protein>
<evidence type="ECO:0000256" key="4">
    <source>
        <dbReference type="ARBA" id="ARBA00022692"/>
    </source>
</evidence>
<dbReference type="SUPFAM" id="SSF58104">
    <property type="entry name" value="Methyl-accepting chemotaxis protein (MCP) signaling domain"/>
    <property type="match status" value="1"/>
</dbReference>
<dbReference type="InterPro" id="IPR004090">
    <property type="entry name" value="Chemotax_Me-accpt_rcpt"/>
</dbReference>
<dbReference type="Pfam" id="PF02743">
    <property type="entry name" value="dCache_1"/>
    <property type="match status" value="1"/>
</dbReference>
<proteinExistence type="inferred from homology"/>
<evidence type="ECO:0000256" key="11">
    <source>
        <dbReference type="SAM" id="Phobius"/>
    </source>
</evidence>
<dbReference type="AlphaFoldDB" id="A0A4P7UMI8"/>
<dbReference type="Gene3D" id="6.10.250.1910">
    <property type="match status" value="1"/>
</dbReference>
<dbReference type="Pfam" id="PF00015">
    <property type="entry name" value="MCPsignal"/>
    <property type="match status" value="1"/>
</dbReference>
<keyword evidence="6 11" id="KW-0472">Membrane</keyword>
<accession>A0A4P7UMI8</accession>
<evidence type="ECO:0000256" key="1">
    <source>
        <dbReference type="ARBA" id="ARBA00004651"/>
    </source>
</evidence>
<dbReference type="Pfam" id="PF00672">
    <property type="entry name" value="HAMP"/>
    <property type="match status" value="1"/>
</dbReference>
<evidence type="ECO:0000313" key="15">
    <source>
        <dbReference type="Proteomes" id="UP000297065"/>
    </source>
</evidence>
<dbReference type="SUPFAM" id="SSF103190">
    <property type="entry name" value="Sensory domain-like"/>
    <property type="match status" value="1"/>
</dbReference>
<keyword evidence="2" id="KW-1003">Cell membrane</keyword>
<dbReference type="PROSITE" id="PS50111">
    <property type="entry name" value="CHEMOTAXIS_TRANSDUC_2"/>
    <property type="match status" value="1"/>
</dbReference>
<evidence type="ECO:0000259" key="12">
    <source>
        <dbReference type="PROSITE" id="PS50111"/>
    </source>
</evidence>
<dbReference type="CDD" id="cd12914">
    <property type="entry name" value="PDC1_DGC_like"/>
    <property type="match status" value="1"/>
</dbReference>
<dbReference type="InterPro" id="IPR033479">
    <property type="entry name" value="dCache_1"/>
</dbReference>
<dbReference type="PROSITE" id="PS50885">
    <property type="entry name" value="HAMP"/>
    <property type="match status" value="1"/>
</dbReference>
<feature type="transmembrane region" description="Helical" evidence="11">
    <location>
        <begin position="279"/>
        <end position="302"/>
    </location>
</feature>